<feature type="domain" description="Nitroreductase" evidence="2">
    <location>
        <begin position="41"/>
        <end position="192"/>
    </location>
</feature>
<dbReference type="PANTHER" id="PTHR43745:SF2">
    <property type="entry name" value="NITROREDUCTASE MJ1384-RELATED"/>
    <property type="match status" value="1"/>
</dbReference>
<dbReference type="GO" id="GO:0016491">
    <property type="term" value="F:oxidoreductase activity"/>
    <property type="evidence" value="ECO:0007669"/>
    <property type="project" value="InterPro"/>
</dbReference>
<dbReference type="PANTHER" id="PTHR43745">
    <property type="entry name" value="NITROREDUCTASE MJ1384-RELATED"/>
    <property type="match status" value="1"/>
</dbReference>
<evidence type="ECO:0000256" key="1">
    <source>
        <dbReference type="SAM" id="SignalP"/>
    </source>
</evidence>
<organism evidence="3 4">
    <name type="scientific">Candidatus Spyradenecus faecavium</name>
    <dbReference type="NCBI Taxonomy" id="2840947"/>
    <lineage>
        <taxon>Bacteria</taxon>
        <taxon>Pseudomonadati</taxon>
        <taxon>Lentisphaerota</taxon>
        <taxon>Lentisphaeria</taxon>
        <taxon>Lentisphaerales</taxon>
        <taxon>Lentisphaeraceae</taxon>
        <taxon>Lentisphaeraceae incertae sedis</taxon>
        <taxon>Candidatus Spyradenecus</taxon>
    </lineage>
</organism>
<dbReference type="AlphaFoldDB" id="A0A9D1NMC0"/>
<dbReference type="Proteomes" id="UP000886845">
    <property type="component" value="Unassembled WGS sequence"/>
</dbReference>
<dbReference type="EMBL" id="DVOR01000131">
    <property type="protein sequence ID" value="HIV09286.1"/>
    <property type="molecule type" value="Genomic_DNA"/>
</dbReference>
<comment type="caution">
    <text evidence="3">The sequence shown here is derived from an EMBL/GenBank/DDBJ whole genome shotgun (WGS) entry which is preliminary data.</text>
</comment>
<dbReference type="SUPFAM" id="SSF55469">
    <property type="entry name" value="FMN-dependent nitroreductase-like"/>
    <property type="match status" value="1"/>
</dbReference>
<feature type="chain" id="PRO_5039020880" evidence="1">
    <location>
        <begin position="21"/>
        <end position="194"/>
    </location>
</feature>
<reference evidence="3" key="1">
    <citation type="submission" date="2020-10" db="EMBL/GenBank/DDBJ databases">
        <authorList>
            <person name="Gilroy R."/>
        </authorList>
    </citation>
    <scope>NUCLEOTIDE SEQUENCE</scope>
    <source>
        <strain evidence="3">35461</strain>
    </source>
</reference>
<evidence type="ECO:0000313" key="3">
    <source>
        <dbReference type="EMBL" id="HIV09286.1"/>
    </source>
</evidence>
<keyword evidence="1" id="KW-0732">Signal</keyword>
<reference evidence="3" key="2">
    <citation type="journal article" date="2021" name="PeerJ">
        <title>Extensive microbial diversity within the chicken gut microbiome revealed by metagenomics and culture.</title>
        <authorList>
            <person name="Gilroy R."/>
            <person name="Ravi A."/>
            <person name="Getino M."/>
            <person name="Pursley I."/>
            <person name="Horton D.L."/>
            <person name="Alikhan N.F."/>
            <person name="Baker D."/>
            <person name="Gharbi K."/>
            <person name="Hall N."/>
            <person name="Watson M."/>
            <person name="Adriaenssens E.M."/>
            <person name="Foster-Nyarko E."/>
            <person name="Jarju S."/>
            <person name="Secka A."/>
            <person name="Antonio M."/>
            <person name="Oren A."/>
            <person name="Chaudhuri R.R."/>
            <person name="La Ragione R."/>
            <person name="Hildebrand F."/>
            <person name="Pallen M.J."/>
        </authorList>
    </citation>
    <scope>NUCLEOTIDE SEQUENCE</scope>
    <source>
        <strain evidence="3">35461</strain>
    </source>
</reference>
<accession>A0A9D1NMC0</accession>
<dbReference type="Gene3D" id="3.40.109.10">
    <property type="entry name" value="NADH Oxidase"/>
    <property type="match status" value="1"/>
</dbReference>
<evidence type="ECO:0000313" key="4">
    <source>
        <dbReference type="Proteomes" id="UP000886845"/>
    </source>
</evidence>
<gene>
    <name evidence="3" type="ORF">IAC79_04150</name>
</gene>
<dbReference type="InterPro" id="IPR029479">
    <property type="entry name" value="Nitroreductase"/>
</dbReference>
<evidence type="ECO:0000259" key="2">
    <source>
        <dbReference type="Pfam" id="PF00881"/>
    </source>
</evidence>
<sequence length="194" mass="20819">MKQSLIALVMALGVAAGAVAENVKLPEPVKTGGMPLMEALAKRATSRRTAGEAPTPQQLSNLLWAANGVTRPDGKRTAPSAMDKREIEIAVLTKDGLFTWDPEANELIETPACVELDDQLRGASALLVYHYDKAMQARDAALADCGFVGQNVYLFCASEGWKTVFLGTVDRAKFAVALGRGEDEILFAQRIGVK</sequence>
<feature type="signal peptide" evidence="1">
    <location>
        <begin position="1"/>
        <end position="20"/>
    </location>
</feature>
<name>A0A9D1NMC0_9BACT</name>
<protein>
    <submittedName>
        <fullName evidence="3">Nitroreductase family protein</fullName>
    </submittedName>
</protein>
<dbReference type="Pfam" id="PF00881">
    <property type="entry name" value="Nitroreductase"/>
    <property type="match status" value="1"/>
</dbReference>
<dbReference type="InterPro" id="IPR052544">
    <property type="entry name" value="Bacteriocin_Proc_Enz"/>
</dbReference>
<dbReference type="InterPro" id="IPR000415">
    <property type="entry name" value="Nitroreductase-like"/>
</dbReference>
<proteinExistence type="predicted"/>